<evidence type="ECO:0000313" key="4">
    <source>
        <dbReference type="EMBL" id="RAU17194.1"/>
    </source>
</evidence>
<dbReference type="Pfam" id="PF01551">
    <property type="entry name" value="Peptidase_M23"/>
    <property type="match status" value="1"/>
</dbReference>
<accession>A0A364NJH5</accession>
<dbReference type="Pfam" id="PF01476">
    <property type="entry name" value="LysM"/>
    <property type="match status" value="1"/>
</dbReference>
<dbReference type="EMBL" id="QKRX01000012">
    <property type="protein sequence ID" value="RAU17194.1"/>
    <property type="molecule type" value="Genomic_DNA"/>
</dbReference>
<proteinExistence type="inferred from homology"/>
<feature type="compositionally biased region" description="Polar residues" evidence="2">
    <location>
        <begin position="23"/>
        <end position="33"/>
    </location>
</feature>
<dbReference type="OrthoDB" id="9795421at2"/>
<protein>
    <recommendedName>
        <fullName evidence="3">LysM domain-containing protein</fullName>
    </recommendedName>
</protein>
<reference evidence="4 5" key="1">
    <citation type="submission" date="2018-06" db="EMBL/GenBank/DDBJ databases">
        <title>Nitrincola tibetense sp. nov., isolated from Lake XuguoCo on Tibetan Plateau.</title>
        <authorList>
            <person name="Xing P."/>
        </authorList>
    </citation>
    <scope>NUCLEOTIDE SEQUENCE [LARGE SCALE GENOMIC DNA]</scope>
    <source>
        <strain evidence="5">xg18</strain>
    </source>
</reference>
<dbReference type="Gene3D" id="2.70.70.10">
    <property type="entry name" value="Glucose Permease (Domain IIA)"/>
    <property type="match status" value="1"/>
</dbReference>
<dbReference type="CDD" id="cd12797">
    <property type="entry name" value="M23_peptidase"/>
    <property type="match status" value="1"/>
</dbReference>
<gene>
    <name evidence="4" type="ORF">DN062_14665</name>
</gene>
<dbReference type="Gene3D" id="3.10.350.10">
    <property type="entry name" value="LysM domain"/>
    <property type="match status" value="1"/>
</dbReference>
<name>A0A364NJH5_9GAMM</name>
<dbReference type="PANTHER" id="PTHR21666">
    <property type="entry name" value="PEPTIDASE-RELATED"/>
    <property type="match status" value="1"/>
</dbReference>
<sequence length="288" mass="30134">MLALLTGCGTGFAPVTDQSLSARGASSAQTSSRPAPLANPGSYTVKQGDTLYSISWRYGLDYREVARWNSIDQRFRIYPGQVLKLTNTGSSTAQVATSTPSRQAAAVASAPARPAAQTSTGAASPPPASTQQTPSQASPPPQASMPQASASTAASNASAATSTAGGIRWQWPATGNIIRRFSDREGGNKGVDIDGKMGDPIIAAADGRVVYAGSGLLGYGNLVIINHNQQFLSAYAHNSRILVSENDTVKAGSKIAEMGNSGTDRVQLHFEIRRDGKPVDPLTYLPRR</sequence>
<dbReference type="InterPro" id="IPR050570">
    <property type="entry name" value="Cell_wall_metabolism_enzyme"/>
</dbReference>
<feature type="compositionally biased region" description="Low complexity" evidence="2">
    <location>
        <begin position="99"/>
        <end position="136"/>
    </location>
</feature>
<evidence type="ECO:0000256" key="1">
    <source>
        <dbReference type="ARBA" id="ARBA00038420"/>
    </source>
</evidence>
<dbReference type="InterPro" id="IPR016047">
    <property type="entry name" value="M23ase_b-sheet_dom"/>
</dbReference>
<dbReference type="InterPro" id="IPR018392">
    <property type="entry name" value="LysM"/>
</dbReference>
<dbReference type="PROSITE" id="PS51782">
    <property type="entry name" value="LYSM"/>
    <property type="match status" value="1"/>
</dbReference>
<dbReference type="CDD" id="cd00118">
    <property type="entry name" value="LysM"/>
    <property type="match status" value="1"/>
</dbReference>
<dbReference type="Proteomes" id="UP000250744">
    <property type="component" value="Unassembled WGS sequence"/>
</dbReference>
<keyword evidence="5" id="KW-1185">Reference proteome</keyword>
<dbReference type="GO" id="GO:0004222">
    <property type="term" value="F:metalloendopeptidase activity"/>
    <property type="evidence" value="ECO:0007669"/>
    <property type="project" value="TreeGrafter"/>
</dbReference>
<organism evidence="4 5">
    <name type="scientific">Nitrincola tibetensis</name>
    <dbReference type="NCBI Taxonomy" id="2219697"/>
    <lineage>
        <taxon>Bacteria</taxon>
        <taxon>Pseudomonadati</taxon>
        <taxon>Pseudomonadota</taxon>
        <taxon>Gammaproteobacteria</taxon>
        <taxon>Oceanospirillales</taxon>
        <taxon>Oceanospirillaceae</taxon>
        <taxon>Nitrincola</taxon>
    </lineage>
</organism>
<dbReference type="GO" id="GO:0032153">
    <property type="term" value="C:cell division site"/>
    <property type="evidence" value="ECO:0007669"/>
    <property type="project" value="TreeGrafter"/>
</dbReference>
<feature type="domain" description="LysM" evidence="3">
    <location>
        <begin position="41"/>
        <end position="85"/>
    </location>
</feature>
<dbReference type="InterPro" id="IPR036779">
    <property type="entry name" value="LysM_dom_sf"/>
</dbReference>
<dbReference type="SUPFAM" id="SSF51261">
    <property type="entry name" value="Duplicated hybrid motif"/>
    <property type="match status" value="1"/>
</dbReference>
<feature type="compositionally biased region" description="Low complexity" evidence="2">
    <location>
        <begin position="144"/>
        <end position="164"/>
    </location>
</feature>
<evidence type="ECO:0000259" key="3">
    <source>
        <dbReference type="PROSITE" id="PS51782"/>
    </source>
</evidence>
<evidence type="ECO:0000256" key="2">
    <source>
        <dbReference type="SAM" id="MobiDB-lite"/>
    </source>
</evidence>
<dbReference type="SMART" id="SM00257">
    <property type="entry name" value="LysM"/>
    <property type="match status" value="1"/>
</dbReference>
<dbReference type="PANTHER" id="PTHR21666:SF263">
    <property type="entry name" value="MUREIN HYDROLASE ACTIVATOR NLPD"/>
    <property type="match status" value="1"/>
</dbReference>
<evidence type="ECO:0000313" key="5">
    <source>
        <dbReference type="Proteomes" id="UP000250744"/>
    </source>
</evidence>
<feature type="region of interest" description="Disordered" evidence="2">
    <location>
        <begin position="93"/>
        <end position="165"/>
    </location>
</feature>
<dbReference type="AlphaFoldDB" id="A0A364NJH5"/>
<comment type="caution">
    <text evidence="4">The sequence shown here is derived from an EMBL/GenBank/DDBJ whole genome shotgun (WGS) entry which is preliminary data.</text>
</comment>
<dbReference type="GO" id="GO:0009279">
    <property type="term" value="C:cell outer membrane"/>
    <property type="evidence" value="ECO:0007669"/>
    <property type="project" value="TreeGrafter"/>
</dbReference>
<feature type="region of interest" description="Disordered" evidence="2">
    <location>
        <begin position="23"/>
        <end position="44"/>
    </location>
</feature>
<dbReference type="InterPro" id="IPR011055">
    <property type="entry name" value="Dup_hybrid_motif"/>
</dbReference>
<comment type="similarity">
    <text evidence="1">Belongs to the E.coli NlpD/Haemophilus LppB family.</text>
</comment>